<dbReference type="Pfam" id="PF07727">
    <property type="entry name" value="RVT_2"/>
    <property type="match status" value="1"/>
</dbReference>
<proteinExistence type="predicted"/>
<evidence type="ECO:0000313" key="3">
    <source>
        <dbReference type="Proteomes" id="UP001454036"/>
    </source>
</evidence>
<accession>A0AAV3QRE9</accession>
<dbReference type="AlphaFoldDB" id="A0AAV3QRE9"/>
<dbReference type="EMBL" id="BAABME010005442">
    <property type="protein sequence ID" value="GAA0165643.1"/>
    <property type="molecule type" value="Genomic_DNA"/>
</dbReference>
<gene>
    <name evidence="2" type="ORF">LIER_20990</name>
</gene>
<comment type="caution">
    <text evidence="2">The sequence shown here is derived from an EMBL/GenBank/DDBJ whole genome shotgun (WGS) entry which is preliminary data.</text>
</comment>
<evidence type="ECO:0000313" key="2">
    <source>
        <dbReference type="EMBL" id="GAA0165643.1"/>
    </source>
</evidence>
<organism evidence="2 3">
    <name type="scientific">Lithospermum erythrorhizon</name>
    <name type="common">Purple gromwell</name>
    <name type="synonym">Lithospermum officinale var. erythrorhizon</name>
    <dbReference type="NCBI Taxonomy" id="34254"/>
    <lineage>
        <taxon>Eukaryota</taxon>
        <taxon>Viridiplantae</taxon>
        <taxon>Streptophyta</taxon>
        <taxon>Embryophyta</taxon>
        <taxon>Tracheophyta</taxon>
        <taxon>Spermatophyta</taxon>
        <taxon>Magnoliopsida</taxon>
        <taxon>eudicotyledons</taxon>
        <taxon>Gunneridae</taxon>
        <taxon>Pentapetalae</taxon>
        <taxon>asterids</taxon>
        <taxon>lamiids</taxon>
        <taxon>Boraginales</taxon>
        <taxon>Boraginaceae</taxon>
        <taxon>Boraginoideae</taxon>
        <taxon>Lithospermeae</taxon>
        <taxon>Lithospermum</taxon>
    </lineage>
</organism>
<keyword evidence="3" id="KW-1185">Reference proteome</keyword>
<name>A0AAV3QRE9_LITER</name>
<sequence length="114" mass="13625">MWMSVMQEEIEALHKNETWKLVSLPYGRKVISNKWVYKIKRDSNDQIERYRARLIFSPVIRLTTIRIVLAMCAVFDLYLEQLDVKTTFRHGDLEEKIYMLQPEGFAEKSKENLV</sequence>
<dbReference type="InterPro" id="IPR013103">
    <property type="entry name" value="RVT_2"/>
</dbReference>
<protein>
    <submittedName>
        <fullName evidence="2">Transmembrane signal receptor</fullName>
    </submittedName>
</protein>
<evidence type="ECO:0000259" key="1">
    <source>
        <dbReference type="Pfam" id="PF07727"/>
    </source>
</evidence>
<reference evidence="2 3" key="1">
    <citation type="submission" date="2024-01" db="EMBL/GenBank/DDBJ databases">
        <title>The complete chloroplast genome sequence of Lithospermum erythrorhizon: insights into the phylogenetic relationship among Boraginaceae species and the maternal lineages of purple gromwells.</title>
        <authorList>
            <person name="Okada T."/>
            <person name="Watanabe K."/>
        </authorList>
    </citation>
    <scope>NUCLEOTIDE SEQUENCE [LARGE SCALE GENOMIC DNA]</scope>
</reference>
<dbReference type="Proteomes" id="UP001454036">
    <property type="component" value="Unassembled WGS sequence"/>
</dbReference>
<keyword evidence="2" id="KW-0812">Transmembrane</keyword>
<keyword evidence="2" id="KW-0675">Receptor</keyword>
<feature type="domain" description="Reverse transcriptase Ty1/copia-type" evidence="1">
    <location>
        <begin position="16"/>
        <end position="112"/>
    </location>
</feature>
<keyword evidence="2" id="KW-0472">Membrane</keyword>